<dbReference type="EMBL" id="HACA01019295">
    <property type="protein sequence ID" value="CDW36656.1"/>
    <property type="molecule type" value="Transcribed_RNA"/>
</dbReference>
<reference evidence="2" key="1">
    <citation type="submission" date="2014-05" db="EMBL/GenBank/DDBJ databases">
        <authorList>
            <person name="Chronopoulou M."/>
        </authorList>
    </citation>
    <scope>NUCLEOTIDE SEQUENCE</scope>
    <source>
        <tissue evidence="2">Whole organism</tissue>
    </source>
</reference>
<sequence length="130" mass="14751">MARDQLHKDKYVWTENGSLSHTSSMCQKFCADNMAFFMVQRDIAPFLTGFEPVGLFHLGFLKKETKWISHPNVDSLKSSIVVARDNLLEEFVINSCMAIRQRVKTLSIMKVTILSGISFSISLSICFVNI</sequence>
<name>A0A0K2UG13_LEPSM</name>
<accession>A0A0K2UG13</accession>
<evidence type="ECO:0000256" key="1">
    <source>
        <dbReference type="SAM" id="Phobius"/>
    </source>
</evidence>
<organism evidence="2">
    <name type="scientific">Lepeophtheirus salmonis</name>
    <name type="common">Salmon louse</name>
    <name type="synonym">Caligus salmonis</name>
    <dbReference type="NCBI Taxonomy" id="72036"/>
    <lineage>
        <taxon>Eukaryota</taxon>
        <taxon>Metazoa</taxon>
        <taxon>Ecdysozoa</taxon>
        <taxon>Arthropoda</taxon>
        <taxon>Crustacea</taxon>
        <taxon>Multicrustacea</taxon>
        <taxon>Hexanauplia</taxon>
        <taxon>Copepoda</taxon>
        <taxon>Siphonostomatoida</taxon>
        <taxon>Caligidae</taxon>
        <taxon>Lepeophtheirus</taxon>
    </lineage>
</organism>
<keyword evidence="1" id="KW-0472">Membrane</keyword>
<feature type="non-terminal residue" evidence="2">
    <location>
        <position position="130"/>
    </location>
</feature>
<proteinExistence type="predicted"/>
<dbReference type="AlphaFoldDB" id="A0A0K2UG13"/>
<keyword evidence="1" id="KW-0812">Transmembrane</keyword>
<keyword evidence="1" id="KW-1133">Transmembrane helix</keyword>
<protein>
    <submittedName>
        <fullName evidence="2">Uncharacterized protein</fullName>
    </submittedName>
</protein>
<feature type="transmembrane region" description="Helical" evidence="1">
    <location>
        <begin position="107"/>
        <end position="128"/>
    </location>
</feature>
<evidence type="ECO:0000313" key="2">
    <source>
        <dbReference type="EMBL" id="CDW36656.1"/>
    </source>
</evidence>